<dbReference type="InterPro" id="IPR039420">
    <property type="entry name" value="WalR-like"/>
</dbReference>
<feature type="modified residue" description="4-aspartylphosphate" evidence="5">
    <location>
        <position position="54"/>
    </location>
</feature>
<dbReference type="Pfam" id="PF00072">
    <property type="entry name" value="Response_reg"/>
    <property type="match status" value="1"/>
</dbReference>
<proteinExistence type="predicted"/>
<comment type="caution">
    <text evidence="8">The sequence shown here is derived from an EMBL/GenBank/DDBJ whole genome shotgun (WGS) entry which is preliminary data.</text>
</comment>
<keyword evidence="9" id="KW-1185">Reference proteome</keyword>
<evidence type="ECO:0000256" key="4">
    <source>
        <dbReference type="ARBA" id="ARBA00023163"/>
    </source>
</evidence>
<dbReference type="InterPro" id="IPR011006">
    <property type="entry name" value="CheY-like_superfamily"/>
</dbReference>
<dbReference type="SMART" id="SM00421">
    <property type="entry name" value="HTH_LUXR"/>
    <property type="match status" value="1"/>
</dbReference>
<dbReference type="GO" id="GO:0006355">
    <property type="term" value="P:regulation of DNA-templated transcription"/>
    <property type="evidence" value="ECO:0007669"/>
    <property type="project" value="InterPro"/>
</dbReference>
<dbReference type="AlphaFoldDB" id="A0A6G4AMB7"/>
<dbReference type="SMART" id="SM00448">
    <property type="entry name" value="REC"/>
    <property type="match status" value="1"/>
</dbReference>
<reference evidence="8" key="1">
    <citation type="submission" date="2020-02" db="EMBL/GenBank/DDBJ databases">
        <title>A new Streptomyces sp. for controlling soil-borne diseases.</title>
        <authorList>
            <person name="Li X."/>
            <person name="Tian Y."/>
            <person name="Gao K."/>
        </authorList>
    </citation>
    <scope>NUCLEOTIDE SEQUENCE [LARGE SCALE GENOMIC DNA]</scope>
    <source>
        <strain evidence="8">0250</strain>
    </source>
</reference>
<organism evidence="8 9">
    <name type="scientific">Streptomyces rhizosphaericus</name>
    <dbReference type="NCBI Taxonomy" id="114699"/>
    <lineage>
        <taxon>Bacteria</taxon>
        <taxon>Bacillati</taxon>
        <taxon>Actinomycetota</taxon>
        <taxon>Actinomycetes</taxon>
        <taxon>Kitasatosporales</taxon>
        <taxon>Streptomycetaceae</taxon>
        <taxon>Streptomyces</taxon>
        <taxon>Streptomyces violaceusniger group</taxon>
    </lineage>
</organism>
<evidence type="ECO:0000256" key="5">
    <source>
        <dbReference type="PROSITE-ProRule" id="PRU00169"/>
    </source>
</evidence>
<protein>
    <submittedName>
        <fullName evidence="8">Response regulator transcription factor</fullName>
    </submittedName>
</protein>
<dbReference type="Proteomes" id="UP000476310">
    <property type="component" value="Unassembled WGS sequence"/>
</dbReference>
<dbReference type="PROSITE" id="PS50043">
    <property type="entry name" value="HTH_LUXR_2"/>
    <property type="match status" value="1"/>
</dbReference>
<dbReference type="PROSITE" id="PS50110">
    <property type="entry name" value="RESPONSE_REGULATORY"/>
    <property type="match status" value="1"/>
</dbReference>
<evidence type="ECO:0000256" key="2">
    <source>
        <dbReference type="ARBA" id="ARBA00023015"/>
    </source>
</evidence>
<evidence type="ECO:0000259" key="6">
    <source>
        <dbReference type="PROSITE" id="PS50043"/>
    </source>
</evidence>
<dbReference type="RefSeq" id="WP_164432040.1">
    <property type="nucleotide sequence ID" value="NZ_JAAIKT010000043.1"/>
</dbReference>
<accession>A0A6G4AMB7</accession>
<keyword evidence="1 5" id="KW-0597">Phosphoprotein</keyword>
<dbReference type="EMBL" id="JAAIKT010000043">
    <property type="protein sequence ID" value="NEW74388.1"/>
    <property type="molecule type" value="Genomic_DNA"/>
</dbReference>
<sequence>MIRVLSADDEELVRTGLRLILDPVEDIEVVGEAGDGHEALRRAAEDRPDVVLMDVRMPRLDGLAALQGISRLENPPQVVVLTTFDLDDYVHLALRSGAAGFLLKDTPPRELAHAVRAVAAGNVMLAPTVTKRIVTAYAARRPAKAREARERLAGLTDREGAVTRALARGLSNAEIGRELRLTETTVKAHISRSLTKLNLTNRVQLAILVHDAGLADEGAPGDG</sequence>
<dbReference type="SUPFAM" id="SSF46894">
    <property type="entry name" value="C-terminal effector domain of the bipartite response regulators"/>
    <property type="match status" value="1"/>
</dbReference>
<dbReference type="PANTHER" id="PTHR43214">
    <property type="entry name" value="TWO-COMPONENT RESPONSE REGULATOR"/>
    <property type="match status" value="1"/>
</dbReference>
<dbReference type="CDD" id="cd17535">
    <property type="entry name" value="REC_NarL-like"/>
    <property type="match status" value="1"/>
</dbReference>
<keyword evidence="2" id="KW-0805">Transcription regulation</keyword>
<dbReference type="GO" id="GO:0003677">
    <property type="term" value="F:DNA binding"/>
    <property type="evidence" value="ECO:0007669"/>
    <property type="project" value="UniProtKB-KW"/>
</dbReference>
<dbReference type="SUPFAM" id="SSF52172">
    <property type="entry name" value="CheY-like"/>
    <property type="match status" value="1"/>
</dbReference>
<feature type="domain" description="Response regulatory" evidence="7">
    <location>
        <begin position="3"/>
        <end position="119"/>
    </location>
</feature>
<gene>
    <name evidence="8" type="ORF">G4H13_29495</name>
</gene>
<dbReference type="PRINTS" id="PR00038">
    <property type="entry name" value="HTHLUXR"/>
</dbReference>
<evidence type="ECO:0000259" key="7">
    <source>
        <dbReference type="PROSITE" id="PS50110"/>
    </source>
</evidence>
<dbReference type="InterPro" id="IPR000792">
    <property type="entry name" value="Tscrpt_reg_LuxR_C"/>
</dbReference>
<dbReference type="CDD" id="cd06170">
    <property type="entry name" value="LuxR_C_like"/>
    <property type="match status" value="1"/>
</dbReference>
<dbReference type="InterPro" id="IPR016032">
    <property type="entry name" value="Sig_transdc_resp-reg_C-effctor"/>
</dbReference>
<dbReference type="GO" id="GO:0000160">
    <property type="term" value="P:phosphorelay signal transduction system"/>
    <property type="evidence" value="ECO:0007669"/>
    <property type="project" value="InterPro"/>
</dbReference>
<evidence type="ECO:0000256" key="1">
    <source>
        <dbReference type="ARBA" id="ARBA00022553"/>
    </source>
</evidence>
<dbReference type="Gene3D" id="3.40.50.2300">
    <property type="match status" value="1"/>
</dbReference>
<dbReference type="PANTHER" id="PTHR43214:SF24">
    <property type="entry name" value="TRANSCRIPTIONAL REGULATORY PROTEIN NARL-RELATED"/>
    <property type="match status" value="1"/>
</dbReference>
<dbReference type="InterPro" id="IPR001789">
    <property type="entry name" value="Sig_transdc_resp-reg_receiver"/>
</dbReference>
<keyword evidence="3" id="KW-0238">DNA-binding</keyword>
<name>A0A6G4AMB7_9ACTN</name>
<evidence type="ECO:0000313" key="9">
    <source>
        <dbReference type="Proteomes" id="UP000476310"/>
    </source>
</evidence>
<keyword evidence="4" id="KW-0804">Transcription</keyword>
<evidence type="ECO:0000256" key="3">
    <source>
        <dbReference type="ARBA" id="ARBA00023125"/>
    </source>
</evidence>
<evidence type="ECO:0000313" key="8">
    <source>
        <dbReference type="EMBL" id="NEW74388.1"/>
    </source>
</evidence>
<dbReference type="Pfam" id="PF00196">
    <property type="entry name" value="GerE"/>
    <property type="match status" value="1"/>
</dbReference>
<feature type="domain" description="HTH luxR-type" evidence="6">
    <location>
        <begin position="148"/>
        <end position="213"/>
    </location>
</feature>
<dbReference type="InterPro" id="IPR058245">
    <property type="entry name" value="NreC/VraR/RcsB-like_REC"/>
</dbReference>
<dbReference type="PROSITE" id="PS00622">
    <property type="entry name" value="HTH_LUXR_1"/>
    <property type="match status" value="1"/>
</dbReference>